<gene>
    <name evidence="11" type="ORF">ABS766_07005</name>
</gene>
<proteinExistence type="inferred from homology"/>
<evidence type="ECO:0000256" key="9">
    <source>
        <dbReference type="ARBA" id="ARBA00023098"/>
    </source>
</evidence>
<evidence type="ECO:0000313" key="11">
    <source>
        <dbReference type="EMBL" id="MFL9844165.1"/>
    </source>
</evidence>
<keyword evidence="10" id="KW-0275">Fatty acid biosynthesis</keyword>
<dbReference type="Pfam" id="PF03405">
    <property type="entry name" value="FA_desaturase_2"/>
    <property type="match status" value="1"/>
</dbReference>
<keyword evidence="7" id="KW-0560">Oxidoreductase</keyword>
<comment type="subunit">
    <text evidence="3">Homodimer.</text>
</comment>
<keyword evidence="5" id="KW-0479">Metal-binding</keyword>
<accession>A0ABW8YW19</accession>
<organism evidence="11 12">
    <name type="scientific">Flavobacterium rhizosphaerae</name>
    <dbReference type="NCBI Taxonomy" id="3163298"/>
    <lineage>
        <taxon>Bacteria</taxon>
        <taxon>Pseudomonadati</taxon>
        <taxon>Bacteroidota</taxon>
        <taxon>Flavobacteriia</taxon>
        <taxon>Flavobacteriales</taxon>
        <taxon>Flavobacteriaceae</taxon>
        <taxon>Flavobacterium</taxon>
    </lineage>
</organism>
<dbReference type="PANTHER" id="PTHR31155:SF9">
    <property type="entry name" value="STEAROYL-[ACYL-CARRIER-PROTEIN] 9-DESATURASE 7, CHLOROPLASTIC"/>
    <property type="match status" value="1"/>
</dbReference>
<evidence type="ECO:0000256" key="7">
    <source>
        <dbReference type="ARBA" id="ARBA00023002"/>
    </source>
</evidence>
<keyword evidence="4" id="KW-0444">Lipid biosynthesis</keyword>
<keyword evidence="9" id="KW-0443">Lipid metabolism</keyword>
<evidence type="ECO:0000313" key="12">
    <source>
        <dbReference type="Proteomes" id="UP001629156"/>
    </source>
</evidence>
<dbReference type="InterPro" id="IPR012348">
    <property type="entry name" value="RNR-like"/>
</dbReference>
<evidence type="ECO:0000256" key="3">
    <source>
        <dbReference type="ARBA" id="ARBA00011738"/>
    </source>
</evidence>
<dbReference type="SUPFAM" id="SSF47240">
    <property type="entry name" value="Ferritin-like"/>
    <property type="match status" value="1"/>
</dbReference>
<dbReference type="InterPro" id="IPR009078">
    <property type="entry name" value="Ferritin-like_SF"/>
</dbReference>
<dbReference type="Gene3D" id="1.10.620.20">
    <property type="entry name" value="Ribonucleotide Reductase, subunit A"/>
    <property type="match status" value="1"/>
</dbReference>
<keyword evidence="6" id="KW-0276">Fatty acid metabolism</keyword>
<evidence type="ECO:0000256" key="5">
    <source>
        <dbReference type="ARBA" id="ARBA00022723"/>
    </source>
</evidence>
<keyword evidence="12" id="KW-1185">Reference proteome</keyword>
<keyword evidence="8" id="KW-0408">Iron</keyword>
<dbReference type="PIRSF" id="PIRSF000346">
    <property type="entry name" value="Dlt9_acylACP_des"/>
    <property type="match status" value="1"/>
</dbReference>
<dbReference type="EMBL" id="JBELPZ010000005">
    <property type="protein sequence ID" value="MFL9844165.1"/>
    <property type="molecule type" value="Genomic_DNA"/>
</dbReference>
<evidence type="ECO:0000256" key="4">
    <source>
        <dbReference type="ARBA" id="ARBA00022516"/>
    </source>
</evidence>
<reference evidence="11 12" key="1">
    <citation type="submission" date="2024-06" db="EMBL/GenBank/DDBJ databases">
        <authorList>
            <person name="Kaempfer P."/>
            <person name="Viver T."/>
        </authorList>
    </citation>
    <scope>NUCLEOTIDE SEQUENCE [LARGE SCALE GENOMIC DNA]</scope>
    <source>
        <strain evidence="11 12">ST-119</strain>
    </source>
</reference>
<evidence type="ECO:0000256" key="10">
    <source>
        <dbReference type="ARBA" id="ARBA00023160"/>
    </source>
</evidence>
<protein>
    <submittedName>
        <fullName evidence="11">Acyl-ACP desaturase</fullName>
    </submittedName>
</protein>
<evidence type="ECO:0000256" key="1">
    <source>
        <dbReference type="ARBA" id="ARBA00001954"/>
    </source>
</evidence>
<name>A0ABW8YW19_9FLAO</name>
<dbReference type="InterPro" id="IPR005067">
    <property type="entry name" value="Fatty_acid_desaturase-2"/>
</dbReference>
<dbReference type="Proteomes" id="UP001629156">
    <property type="component" value="Unassembled WGS sequence"/>
</dbReference>
<comment type="cofactor">
    <cofactor evidence="1">
        <name>Fe(2+)</name>
        <dbReference type="ChEBI" id="CHEBI:29033"/>
    </cofactor>
</comment>
<comment type="similarity">
    <text evidence="2">Belongs to the fatty acid desaturase type 2 family.</text>
</comment>
<dbReference type="RefSeq" id="WP_408084418.1">
    <property type="nucleotide sequence ID" value="NZ_JBELPZ010000005.1"/>
</dbReference>
<evidence type="ECO:0000256" key="2">
    <source>
        <dbReference type="ARBA" id="ARBA00008749"/>
    </source>
</evidence>
<evidence type="ECO:0000256" key="6">
    <source>
        <dbReference type="ARBA" id="ARBA00022832"/>
    </source>
</evidence>
<dbReference type="PANTHER" id="PTHR31155">
    <property type="entry name" value="ACYL- ACYL-CARRIER-PROTEIN DESATURASE-RELATED"/>
    <property type="match status" value="1"/>
</dbReference>
<dbReference type="CDD" id="cd01050">
    <property type="entry name" value="Acyl_ACP_Desat"/>
    <property type="match status" value="1"/>
</dbReference>
<sequence>MSIKNIRLEVMQFLEKSIDTFVENYLIPVEKIWQPSDLLPDSQDEDFLEQVTELREIAKDLPYDFWVVLVGDTITEEALPTYESWLMEVEGVNQMAGKGGDGNGWSKWVRHWTGEENRHGDLLNKYLYLSGRVNMREVEMTTHHLINDGFDIGTDRDPYKNFVYTSFQELATYISHNRVSQMARKFGDQKLSKMCRMVAGDEMRHHLAYSEFVDRIFQVDPSEMMLAFQYMMKQKIVMPAHFLRESGQKISDAFEQFSDSAQRIGVYTAHDYVDILKKLIEKWQIDKITGLTAEAEKARDYLMKLPERMARISERIIIPAESHVFKWVQPALIK</sequence>
<comment type="caution">
    <text evidence="11">The sequence shown here is derived from an EMBL/GenBank/DDBJ whole genome shotgun (WGS) entry which is preliminary data.</text>
</comment>
<evidence type="ECO:0000256" key="8">
    <source>
        <dbReference type="ARBA" id="ARBA00023004"/>
    </source>
</evidence>